<dbReference type="EMBL" id="PKUR01000003">
    <property type="protein sequence ID" value="PLW85618.1"/>
    <property type="molecule type" value="Genomic_DNA"/>
</dbReference>
<evidence type="ECO:0000313" key="3">
    <source>
        <dbReference type="Proteomes" id="UP000235162"/>
    </source>
</evidence>
<feature type="transmembrane region" description="Helical" evidence="1">
    <location>
        <begin position="175"/>
        <end position="202"/>
    </location>
</feature>
<keyword evidence="1" id="KW-1133">Transmembrane helix</keyword>
<evidence type="ECO:0000313" key="2">
    <source>
        <dbReference type="EMBL" id="PLW85618.1"/>
    </source>
</evidence>
<feature type="transmembrane region" description="Helical" evidence="1">
    <location>
        <begin position="348"/>
        <end position="368"/>
    </location>
</feature>
<keyword evidence="1" id="KW-0812">Transmembrane</keyword>
<feature type="transmembrane region" description="Helical" evidence="1">
    <location>
        <begin position="150"/>
        <end position="169"/>
    </location>
</feature>
<dbReference type="RefSeq" id="WP_084198384.1">
    <property type="nucleotide sequence ID" value="NZ_BMYL01000003.1"/>
</dbReference>
<feature type="transmembrane region" description="Helical" evidence="1">
    <location>
        <begin position="214"/>
        <end position="234"/>
    </location>
</feature>
<protein>
    <submittedName>
        <fullName evidence="2">Uncharacterized protein</fullName>
    </submittedName>
</protein>
<gene>
    <name evidence="2" type="ORF">C0029_13460</name>
</gene>
<dbReference type="KEGG" id="hja:BST95_04895"/>
<feature type="transmembrane region" description="Helical" evidence="1">
    <location>
        <begin position="263"/>
        <end position="280"/>
    </location>
</feature>
<dbReference type="AlphaFoldDB" id="A0AAP8MD52"/>
<organism evidence="2 3">
    <name type="scientific">Halioglobus japonicus</name>
    <dbReference type="NCBI Taxonomy" id="930805"/>
    <lineage>
        <taxon>Bacteria</taxon>
        <taxon>Pseudomonadati</taxon>
        <taxon>Pseudomonadota</taxon>
        <taxon>Gammaproteobacteria</taxon>
        <taxon>Cellvibrionales</taxon>
        <taxon>Halieaceae</taxon>
        <taxon>Halioglobus</taxon>
    </lineage>
</organism>
<feature type="transmembrane region" description="Helical" evidence="1">
    <location>
        <begin position="126"/>
        <end position="143"/>
    </location>
</feature>
<feature type="transmembrane region" description="Helical" evidence="1">
    <location>
        <begin position="100"/>
        <end position="120"/>
    </location>
</feature>
<feature type="transmembrane region" description="Helical" evidence="1">
    <location>
        <begin position="316"/>
        <end position="336"/>
    </location>
</feature>
<reference evidence="2 3" key="1">
    <citation type="submission" date="2018-01" db="EMBL/GenBank/DDBJ databases">
        <title>The draft genome sequence of Halioglobus japonicus S1-36.</title>
        <authorList>
            <person name="Du Z.-J."/>
            <person name="Shi M.-J."/>
        </authorList>
    </citation>
    <scope>NUCLEOTIDE SEQUENCE [LARGE SCALE GENOMIC DNA]</scope>
    <source>
        <strain evidence="2 3">S1-36</strain>
    </source>
</reference>
<keyword evidence="3" id="KW-1185">Reference proteome</keyword>
<feature type="transmembrane region" description="Helical" evidence="1">
    <location>
        <begin position="374"/>
        <end position="392"/>
    </location>
</feature>
<dbReference type="Proteomes" id="UP000235162">
    <property type="component" value="Unassembled WGS sequence"/>
</dbReference>
<feature type="transmembrane region" description="Helical" evidence="1">
    <location>
        <begin position="240"/>
        <end position="256"/>
    </location>
</feature>
<keyword evidence="1" id="KW-0472">Membrane</keyword>
<name>A0AAP8MD52_9GAMM</name>
<comment type="caution">
    <text evidence="2">The sequence shown here is derived from an EMBL/GenBank/DDBJ whole genome shotgun (WGS) entry which is preliminary data.</text>
</comment>
<accession>A0AAP8MD52</accession>
<proteinExistence type="predicted"/>
<evidence type="ECO:0000256" key="1">
    <source>
        <dbReference type="SAM" id="Phobius"/>
    </source>
</evidence>
<sequence>MRLFVPLALLFIVALLPRLYSAQTLGWDWDGSGSFTLINFDEGGSCRAALEGFSYSPFIGYQTIALASASGAVPPDGAVDSAAVAKRYCHSPLHILVARSYSALLGAASVVVLALLAMQLVPGNPAVALSAAALLALSGFHISQAQSGTVDAASTFFIYSFLAVLAWALRRRSALAYGLAVLACVAAVWAKYWVFALLAWLALIPYDGWRYIRLGFSGARIVLVVLAASVLVAAMANPAWPAWGLLPLLVIYLALVPWRNVPLPMAACWLALPFLCWAVLQIDLVATYTQGGVAGKFGSGYAAIGEHKWLRNLFNIPMWLLVAIGLPALVFVPRGIAEFSRLAEDRRLWVCALPMLGFGLFMAFLAPVTYYRHYLPLLPAVALLAALGLHATPWGQRRWFLMLFFAWPAALAWDMVSDYHNDPRKALRPWNAAHQDAQVFSSYYVNPPPGRYALFRPEYAAGEGTVLRRADYLILSENWYDTAFANELNGPRVNVPERLVKTTPEYAAFYRSALAGEHPLLVPDVAYDLQHFMPELLFHRALYGNVQLFVGDLKVFRIRK</sequence>